<dbReference type="EC" id="2.1.1.163" evidence="6"/>
<dbReference type="PROSITE" id="PS01184">
    <property type="entry name" value="UBIE_2"/>
    <property type="match status" value="1"/>
</dbReference>
<comment type="caution">
    <text evidence="6">Lacks conserved residue(s) required for the propagation of feature annotation.</text>
</comment>
<comment type="pathway">
    <text evidence="6">Quinol/quinone metabolism; menaquinone biosynthesis; menaquinol from 1,4-dihydroxy-2-naphthoate: step 2/2.</text>
</comment>
<dbReference type="AlphaFoldDB" id="A0A4P7XIR6"/>
<dbReference type="UniPathway" id="UPA00079">
    <property type="reaction ID" value="UER00169"/>
</dbReference>
<proteinExistence type="inferred from homology"/>
<dbReference type="PANTHER" id="PTHR43591:SF24">
    <property type="entry name" value="2-METHOXY-6-POLYPRENYL-1,4-BENZOQUINOL METHYLASE, MITOCHONDRIAL"/>
    <property type="match status" value="1"/>
</dbReference>
<dbReference type="PROSITE" id="PS51608">
    <property type="entry name" value="SAM_MT_UBIE"/>
    <property type="match status" value="1"/>
</dbReference>
<keyword evidence="2 6" id="KW-0489">Methyltransferase</keyword>
<dbReference type="GO" id="GO:0008425">
    <property type="term" value="F:2-methoxy-6-polyprenyl-1,4-benzoquinol methyltransferase activity"/>
    <property type="evidence" value="ECO:0007669"/>
    <property type="project" value="UniProtKB-UniRule"/>
</dbReference>
<comment type="catalytic activity">
    <reaction evidence="6">
        <text>a 2-methoxy-6-(all-trans-polyprenyl)benzene-1,4-diol + S-adenosyl-L-methionine = a 5-methoxy-2-methyl-3-(all-trans-polyprenyl)benzene-1,4-diol + S-adenosyl-L-homocysteine + H(+)</text>
        <dbReference type="Rhea" id="RHEA:28286"/>
        <dbReference type="Rhea" id="RHEA-COMP:10858"/>
        <dbReference type="Rhea" id="RHEA-COMP:10859"/>
        <dbReference type="ChEBI" id="CHEBI:15378"/>
        <dbReference type="ChEBI" id="CHEBI:57856"/>
        <dbReference type="ChEBI" id="CHEBI:59789"/>
        <dbReference type="ChEBI" id="CHEBI:84166"/>
        <dbReference type="ChEBI" id="CHEBI:84167"/>
        <dbReference type="EC" id="2.1.1.201"/>
    </reaction>
</comment>
<keyword evidence="1 6" id="KW-0474">Menaquinone biosynthesis</keyword>
<dbReference type="NCBIfam" id="NF001240">
    <property type="entry name" value="PRK00216.1-1"/>
    <property type="match status" value="1"/>
</dbReference>
<dbReference type="PROSITE" id="PS01183">
    <property type="entry name" value="UBIE_1"/>
    <property type="match status" value="1"/>
</dbReference>
<evidence type="ECO:0000256" key="7">
    <source>
        <dbReference type="SAM" id="MobiDB-lite"/>
    </source>
</evidence>
<comment type="function">
    <text evidence="6">Methyltransferase required for the conversion of demethylmenaquinol (DMKH2) to menaquinol (MKH2) and the conversion of 2-polyprenyl-6-methoxy-1,4-benzoquinol (DDMQH2) to 2-polyprenyl-3-methyl-6-methoxy-1,4-benzoquinol (DMQH2).</text>
</comment>
<dbReference type="GO" id="GO:0032259">
    <property type="term" value="P:methylation"/>
    <property type="evidence" value="ECO:0007669"/>
    <property type="project" value="UniProtKB-KW"/>
</dbReference>
<dbReference type="NCBIfam" id="TIGR01934">
    <property type="entry name" value="MenG_MenH_UbiE"/>
    <property type="match status" value="1"/>
</dbReference>
<keyword evidence="4 6" id="KW-0831">Ubiquinone biosynthesis</keyword>
<dbReference type="InterPro" id="IPR029063">
    <property type="entry name" value="SAM-dependent_MTases_sf"/>
</dbReference>
<evidence type="ECO:0000256" key="2">
    <source>
        <dbReference type="ARBA" id="ARBA00022603"/>
    </source>
</evidence>
<dbReference type="PANTHER" id="PTHR43591">
    <property type="entry name" value="METHYLTRANSFERASE"/>
    <property type="match status" value="1"/>
</dbReference>
<dbReference type="OrthoDB" id="9808140at2"/>
<feature type="region of interest" description="Disordered" evidence="7">
    <location>
        <begin position="1"/>
        <end position="30"/>
    </location>
</feature>
<evidence type="ECO:0000256" key="5">
    <source>
        <dbReference type="ARBA" id="ARBA00022691"/>
    </source>
</evidence>
<keyword evidence="9" id="KW-1185">Reference proteome</keyword>
<evidence type="ECO:0000256" key="1">
    <source>
        <dbReference type="ARBA" id="ARBA00022428"/>
    </source>
</evidence>
<comment type="catalytic activity">
    <reaction evidence="6">
        <text>a 2-demethylmenaquinol + S-adenosyl-L-methionine = a menaquinol + S-adenosyl-L-homocysteine + H(+)</text>
        <dbReference type="Rhea" id="RHEA:42640"/>
        <dbReference type="Rhea" id="RHEA-COMP:9539"/>
        <dbReference type="Rhea" id="RHEA-COMP:9563"/>
        <dbReference type="ChEBI" id="CHEBI:15378"/>
        <dbReference type="ChEBI" id="CHEBI:18151"/>
        <dbReference type="ChEBI" id="CHEBI:55437"/>
        <dbReference type="ChEBI" id="CHEBI:57856"/>
        <dbReference type="ChEBI" id="CHEBI:59789"/>
        <dbReference type="EC" id="2.1.1.163"/>
    </reaction>
</comment>
<keyword evidence="3 6" id="KW-0808">Transferase</keyword>
<dbReference type="CDD" id="cd02440">
    <property type="entry name" value="AdoMet_MTases"/>
    <property type="match status" value="1"/>
</dbReference>
<evidence type="ECO:0000313" key="8">
    <source>
        <dbReference type="EMBL" id="QCF26956.1"/>
    </source>
</evidence>
<name>A0A4P7XIR6_9ALTE</name>
<dbReference type="SUPFAM" id="SSF53335">
    <property type="entry name" value="S-adenosyl-L-methionine-dependent methyltransferases"/>
    <property type="match status" value="1"/>
</dbReference>
<dbReference type="GO" id="GO:0043770">
    <property type="term" value="F:demethylmenaquinone methyltransferase activity"/>
    <property type="evidence" value="ECO:0007669"/>
    <property type="project" value="UniProtKB-UniRule"/>
</dbReference>
<dbReference type="GO" id="GO:0009060">
    <property type="term" value="P:aerobic respiration"/>
    <property type="evidence" value="ECO:0007669"/>
    <property type="project" value="UniProtKB-UniRule"/>
</dbReference>
<dbReference type="KEGG" id="hmi:soil367_14005"/>
<reference evidence="8 9" key="1">
    <citation type="submission" date="2018-07" db="EMBL/GenBank/DDBJ databases">
        <title>Marsedoiliclastica nanhaica gen. nov. sp. nov., a novel marine hydrocarbonoclastic bacterium isolated from an in-situ enriched hydrocarbon-degrading consortium in deep-sea sediment.</title>
        <authorList>
            <person name="Dong C."/>
            <person name="Ma T."/>
            <person name="Liu R."/>
            <person name="Shao Z."/>
        </authorList>
    </citation>
    <scope>NUCLEOTIDE SEQUENCE [LARGE SCALE GENOMIC DNA]</scope>
    <source>
        <strain evidence="9">soil36-7</strain>
    </source>
</reference>
<dbReference type="RefSeq" id="WP_136549663.1">
    <property type="nucleotide sequence ID" value="NZ_CP031093.1"/>
</dbReference>
<evidence type="ECO:0000313" key="9">
    <source>
        <dbReference type="Proteomes" id="UP000298049"/>
    </source>
</evidence>
<dbReference type="InterPro" id="IPR004033">
    <property type="entry name" value="UbiE/COQ5_MeTrFase"/>
</dbReference>
<comment type="pathway">
    <text evidence="6">Cofactor biosynthesis; ubiquinone biosynthesis.</text>
</comment>
<organism evidence="8 9">
    <name type="scientific">Hydrocarboniclastica marina</name>
    <dbReference type="NCBI Taxonomy" id="2259620"/>
    <lineage>
        <taxon>Bacteria</taxon>
        <taxon>Pseudomonadati</taxon>
        <taxon>Pseudomonadota</taxon>
        <taxon>Gammaproteobacteria</taxon>
        <taxon>Alteromonadales</taxon>
        <taxon>Alteromonadaceae</taxon>
        <taxon>Hydrocarboniclastica</taxon>
    </lineage>
</organism>
<feature type="binding site" evidence="6">
    <location>
        <position position="106"/>
    </location>
    <ligand>
        <name>S-adenosyl-L-methionine</name>
        <dbReference type="ChEBI" id="CHEBI:59789"/>
    </ligand>
</feature>
<dbReference type="Proteomes" id="UP000298049">
    <property type="component" value="Chromosome"/>
</dbReference>
<dbReference type="EMBL" id="CP031093">
    <property type="protein sequence ID" value="QCF26956.1"/>
    <property type="molecule type" value="Genomic_DNA"/>
</dbReference>
<gene>
    <name evidence="6" type="primary">ubiE</name>
    <name evidence="8" type="ORF">soil367_14005</name>
</gene>
<feature type="binding site" evidence="6">
    <location>
        <begin position="134"/>
        <end position="135"/>
    </location>
    <ligand>
        <name>S-adenosyl-L-methionine</name>
        <dbReference type="ChEBI" id="CHEBI:59789"/>
    </ligand>
</feature>
<keyword evidence="5 6" id="KW-0949">S-adenosyl-L-methionine</keyword>
<evidence type="ECO:0000256" key="6">
    <source>
        <dbReference type="HAMAP-Rule" id="MF_01813"/>
    </source>
</evidence>
<evidence type="ECO:0000256" key="4">
    <source>
        <dbReference type="ARBA" id="ARBA00022688"/>
    </source>
</evidence>
<comment type="similarity">
    <text evidence="6">Belongs to the class I-like SAM-binding methyltransferase superfamily. MenG/UbiE family.</text>
</comment>
<feature type="binding site" evidence="6">
    <location>
        <position position="85"/>
    </location>
    <ligand>
        <name>S-adenosyl-L-methionine</name>
        <dbReference type="ChEBI" id="CHEBI:59789"/>
    </ligand>
</feature>
<dbReference type="Gene3D" id="3.40.50.150">
    <property type="entry name" value="Vaccinia Virus protein VP39"/>
    <property type="match status" value="1"/>
</dbReference>
<dbReference type="UniPathway" id="UPA00232"/>
<evidence type="ECO:0000256" key="3">
    <source>
        <dbReference type="ARBA" id="ARBA00022679"/>
    </source>
</evidence>
<dbReference type="GO" id="GO:0009234">
    <property type="term" value="P:menaquinone biosynthetic process"/>
    <property type="evidence" value="ECO:0007669"/>
    <property type="project" value="UniProtKB-UniRule"/>
</dbReference>
<protein>
    <recommendedName>
        <fullName evidence="6">Ubiquinone/menaquinone biosynthesis C-methyltransferase UbiE</fullName>
        <ecNumber evidence="6">2.1.1.163</ecNumber>
        <ecNumber evidence="6">2.1.1.201</ecNumber>
    </recommendedName>
    <alternativeName>
        <fullName evidence="6">2-methoxy-6-polyprenyl-1,4-benzoquinol methylase</fullName>
    </alternativeName>
    <alternativeName>
        <fullName evidence="6">Demethylmenaquinone methyltransferase</fullName>
    </alternativeName>
</protein>
<sequence length="262" mass="29246">MSEQTRPQSQQEKNQEAETTHFGYRSVPREEKSRHVADVFHSVAARYDLMNDLMSMGIHRLWKRFTIELSGVRKGNRVLDIAGGTGDLTLRFSDLVGAEGQVVLADINASMLSVGRNRLIDRGYIDNIVFAQADAESLPFADNSFHVVSIAFGLRNVTDKDKALREMARVLKPGGKLLILEFSKPTNPLLSKAYDTYSFSALPLLGRLFAGDSESYRYLAESIRMHPDQDTLRSMMENAGLVQCRYYNMTGGIVALHAGVKP</sequence>
<dbReference type="Pfam" id="PF01209">
    <property type="entry name" value="Ubie_methyltran"/>
    <property type="match status" value="1"/>
</dbReference>
<dbReference type="FunFam" id="3.40.50.150:FF:000014">
    <property type="entry name" value="Ubiquinone/menaquinone biosynthesis C-methyltransferase UbiE"/>
    <property type="match status" value="1"/>
</dbReference>
<dbReference type="HAMAP" id="MF_01813">
    <property type="entry name" value="MenG_UbiE_methyltr"/>
    <property type="match status" value="1"/>
</dbReference>
<dbReference type="NCBIfam" id="NF001244">
    <property type="entry name" value="PRK00216.1-5"/>
    <property type="match status" value="1"/>
</dbReference>
<feature type="compositionally biased region" description="Polar residues" evidence="7">
    <location>
        <begin position="1"/>
        <end position="12"/>
    </location>
</feature>
<dbReference type="InterPro" id="IPR023576">
    <property type="entry name" value="UbiE/COQ5_MeTrFase_CS"/>
</dbReference>
<dbReference type="EC" id="2.1.1.201" evidence="6"/>
<accession>A0A4P7XIR6</accession>